<evidence type="ECO:0000313" key="2">
    <source>
        <dbReference type="Proteomes" id="UP000821865"/>
    </source>
</evidence>
<comment type="caution">
    <text evidence="1">The sequence shown here is derived from an EMBL/GenBank/DDBJ whole genome shotgun (WGS) entry which is preliminary data.</text>
</comment>
<name>A0ACB8CWG9_DERSI</name>
<proteinExistence type="predicted"/>
<dbReference type="Proteomes" id="UP000821865">
    <property type="component" value="Chromosome 4"/>
</dbReference>
<keyword evidence="2" id="KW-1185">Reference proteome</keyword>
<dbReference type="EMBL" id="CM023473">
    <property type="protein sequence ID" value="KAH7953534.1"/>
    <property type="molecule type" value="Genomic_DNA"/>
</dbReference>
<sequence length="189" mass="20997">MNATTCSLLSAGVVTPLSELSLMLALVNLVTHVPFDSLPVLRDYELSHLRKQYDYVIVGGGSAGCVIANRLSADPSVTVLLLEAGGLETATRQIPLVAPFNIRGHDDWDYWSTPQKNGVFSYRDQRLSLSRGKVLGGSSVLNYMYYTRGHPRDFDRWANKYGAKGWAYEDVLPHFKAIEDFRAQTPDGE</sequence>
<gene>
    <name evidence="1" type="ORF">HPB49_009652</name>
</gene>
<reference evidence="1" key="1">
    <citation type="submission" date="2020-05" db="EMBL/GenBank/DDBJ databases">
        <title>Large-scale comparative analyses of tick genomes elucidate their genetic diversity and vector capacities.</title>
        <authorList>
            <person name="Jia N."/>
            <person name="Wang J."/>
            <person name="Shi W."/>
            <person name="Du L."/>
            <person name="Sun Y."/>
            <person name="Zhan W."/>
            <person name="Jiang J."/>
            <person name="Wang Q."/>
            <person name="Zhang B."/>
            <person name="Ji P."/>
            <person name="Sakyi L.B."/>
            <person name="Cui X."/>
            <person name="Yuan T."/>
            <person name="Jiang B."/>
            <person name="Yang W."/>
            <person name="Lam T.T.-Y."/>
            <person name="Chang Q."/>
            <person name="Ding S."/>
            <person name="Wang X."/>
            <person name="Zhu J."/>
            <person name="Ruan X."/>
            <person name="Zhao L."/>
            <person name="Wei J."/>
            <person name="Que T."/>
            <person name="Du C."/>
            <person name="Cheng J."/>
            <person name="Dai P."/>
            <person name="Han X."/>
            <person name="Huang E."/>
            <person name="Gao Y."/>
            <person name="Liu J."/>
            <person name="Shao H."/>
            <person name="Ye R."/>
            <person name="Li L."/>
            <person name="Wei W."/>
            <person name="Wang X."/>
            <person name="Wang C."/>
            <person name="Yang T."/>
            <person name="Huo Q."/>
            <person name="Li W."/>
            <person name="Guo W."/>
            <person name="Chen H."/>
            <person name="Zhou L."/>
            <person name="Ni X."/>
            <person name="Tian J."/>
            <person name="Zhou Y."/>
            <person name="Sheng Y."/>
            <person name="Liu T."/>
            <person name="Pan Y."/>
            <person name="Xia L."/>
            <person name="Li J."/>
            <person name="Zhao F."/>
            <person name="Cao W."/>
        </authorList>
    </citation>
    <scope>NUCLEOTIDE SEQUENCE</scope>
    <source>
        <strain evidence="1">Dsil-2018</strain>
    </source>
</reference>
<protein>
    <submittedName>
        <fullName evidence="1">Uncharacterized protein</fullName>
    </submittedName>
</protein>
<evidence type="ECO:0000313" key="1">
    <source>
        <dbReference type="EMBL" id="KAH7953534.1"/>
    </source>
</evidence>
<organism evidence="1 2">
    <name type="scientific">Dermacentor silvarum</name>
    <name type="common">Tick</name>
    <dbReference type="NCBI Taxonomy" id="543639"/>
    <lineage>
        <taxon>Eukaryota</taxon>
        <taxon>Metazoa</taxon>
        <taxon>Ecdysozoa</taxon>
        <taxon>Arthropoda</taxon>
        <taxon>Chelicerata</taxon>
        <taxon>Arachnida</taxon>
        <taxon>Acari</taxon>
        <taxon>Parasitiformes</taxon>
        <taxon>Ixodida</taxon>
        <taxon>Ixodoidea</taxon>
        <taxon>Ixodidae</taxon>
        <taxon>Rhipicephalinae</taxon>
        <taxon>Dermacentor</taxon>
    </lineage>
</organism>
<accession>A0ACB8CWG9</accession>